<organism evidence="1 2">
    <name type="scientific">Pseudomonas putida</name>
    <name type="common">Arthrobacter siderocapsulatus</name>
    <dbReference type="NCBI Taxonomy" id="303"/>
    <lineage>
        <taxon>Bacteria</taxon>
        <taxon>Pseudomonadati</taxon>
        <taxon>Pseudomonadota</taxon>
        <taxon>Gammaproteobacteria</taxon>
        <taxon>Pseudomonadales</taxon>
        <taxon>Pseudomonadaceae</taxon>
        <taxon>Pseudomonas</taxon>
    </lineage>
</organism>
<evidence type="ECO:0000313" key="1">
    <source>
        <dbReference type="EMBL" id="POF89401.1"/>
    </source>
</evidence>
<name>A0A2S3WES6_PSEPU</name>
<reference evidence="1 2" key="2">
    <citation type="submission" date="2018-03" db="EMBL/GenBank/DDBJ databases">
        <title>Draft genome of Pseudomonas putida strain KT-27.</title>
        <authorList>
            <person name="Yoshizawa S."/>
            <person name="Khan N.H."/>
            <person name="Nishimura M."/>
            <person name="Chiura H.X."/>
            <person name="Ogura Y."/>
            <person name="Hayashi T."/>
            <person name="Kogure K."/>
        </authorList>
    </citation>
    <scope>NUCLEOTIDE SEQUENCE [LARGE SCALE GENOMIC DNA]</scope>
    <source>
        <strain evidence="1 2">KT-27</strain>
    </source>
</reference>
<dbReference type="AlphaFoldDB" id="A0A2S3WES6"/>
<accession>A0A2S3WES6</accession>
<gene>
    <name evidence="1" type="ORF">BGP80_16115</name>
</gene>
<sequence length="108" mass="12447">MPEEIKLIQWAPVVRDENGMFQHPDLPDFDEGDGDNCKAWIAEQGLQVCMVSLEYADEAIASRYFESHDPNCSYWEPERPTGGDWFCLAIHDTDDGPVCWWARREAKP</sequence>
<dbReference type="RefSeq" id="WP_103437460.1">
    <property type="nucleotide sequence ID" value="NZ_MIND01000018.1"/>
</dbReference>
<evidence type="ECO:0000313" key="2">
    <source>
        <dbReference type="Proteomes" id="UP000237194"/>
    </source>
</evidence>
<dbReference type="Proteomes" id="UP000237194">
    <property type="component" value="Unassembled WGS sequence"/>
</dbReference>
<proteinExistence type="predicted"/>
<protein>
    <submittedName>
        <fullName evidence="1">Uncharacterized protein</fullName>
    </submittedName>
</protein>
<comment type="caution">
    <text evidence="1">The sequence shown here is derived from an EMBL/GenBank/DDBJ whole genome shotgun (WGS) entry which is preliminary data.</text>
</comment>
<dbReference type="EMBL" id="MIND01000018">
    <property type="protein sequence ID" value="POF89401.1"/>
    <property type="molecule type" value="Genomic_DNA"/>
</dbReference>
<reference evidence="1 2" key="1">
    <citation type="submission" date="2016-08" db="EMBL/GenBank/DDBJ databases">
        <authorList>
            <person name="Seilhamer J.J."/>
        </authorList>
    </citation>
    <scope>NUCLEOTIDE SEQUENCE [LARGE SCALE GENOMIC DNA]</scope>
    <source>
        <strain evidence="1 2">KT-27</strain>
    </source>
</reference>